<dbReference type="Pfam" id="PF02902">
    <property type="entry name" value="Peptidase_C48"/>
    <property type="match status" value="1"/>
</dbReference>
<dbReference type="GO" id="GO:0080090">
    <property type="term" value="P:regulation of primary metabolic process"/>
    <property type="evidence" value="ECO:0007669"/>
    <property type="project" value="UniProtKB-ARBA"/>
</dbReference>
<dbReference type="SUPFAM" id="SSF54001">
    <property type="entry name" value="Cysteine proteinases"/>
    <property type="match status" value="1"/>
</dbReference>
<dbReference type="AlphaFoldDB" id="A0AAW0IVX8"/>
<evidence type="ECO:0000313" key="8">
    <source>
        <dbReference type="Proteomes" id="UP001488838"/>
    </source>
</evidence>
<proteinExistence type="inferred from homology"/>
<reference evidence="7 8" key="1">
    <citation type="journal article" date="2023" name="bioRxiv">
        <title>Conserved and derived expression patterns and positive selection on dental genes reveal complex evolutionary context of ever-growing rodent molars.</title>
        <authorList>
            <person name="Calamari Z.T."/>
            <person name="Song A."/>
            <person name="Cohen E."/>
            <person name="Akter M."/>
            <person name="Roy R.D."/>
            <person name="Hallikas O."/>
            <person name="Christensen M.M."/>
            <person name="Li P."/>
            <person name="Marangoni P."/>
            <person name="Jernvall J."/>
            <person name="Klein O.D."/>
        </authorList>
    </citation>
    <scope>NUCLEOTIDE SEQUENCE [LARGE SCALE GENOMIC DNA]</scope>
    <source>
        <strain evidence="7">V071</strain>
    </source>
</reference>
<protein>
    <recommendedName>
        <fullName evidence="6">Ubiquitin-like protease family profile domain-containing protein</fullName>
    </recommendedName>
</protein>
<feature type="compositionally biased region" description="Polar residues" evidence="5">
    <location>
        <begin position="165"/>
        <end position="176"/>
    </location>
</feature>
<name>A0AAW0IVX8_MYOGA</name>
<evidence type="ECO:0000259" key="6">
    <source>
        <dbReference type="PROSITE" id="PS50600"/>
    </source>
</evidence>
<keyword evidence="8" id="KW-1185">Reference proteome</keyword>
<comment type="caution">
    <text evidence="7">The sequence shown here is derived from an EMBL/GenBank/DDBJ whole genome shotgun (WGS) entry which is preliminary data.</text>
</comment>
<dbReference type="PANTHER" id="PTHR12606">
    <property type="entry name" value="SENTRIN/SUMO-SPECIFIC PROTEASE"/>
    <property type="match status" value="1"/>
</dbReference>
<dbReference type="PROSITE" id="PS50600">
    <property type="entry name" value="ULP_PROTEASE"/>
    <property type="match status" value="1"/>
</dbReference>
<dbReference type="InterPro" id="IPR038765">
    <property type="entry name" value="Papain-like_cys_pep_sf"/>
</dbReference>
<dbReference type="EMBL" id="JBBHLL010000086">
    <property type="protein sequence ID" value="KAK7818630.1"/>
    <property type="molecule type" value="Genomic_DNA"/>
</dbReference>
<organism evidence="7 8">
    <name type="scientific">Myodes glareolus</name>
    <name type="common">Bank vole</name>
    <name type="synonym">Clethrionomys glareolus</name>
    <dbReference type="NCBI Taxonomy" id="447135"/>
    <lineage>
        <taxon>Eukaryota</taxon>
        <taxon>Metazoa</taxon>
        <taxon>Chordata</taxon>
        <taxon>Craniata</taxon>
        <taxon>Vertebrata</taxon>
        <taxon>Euteleostomi</taxon>
        <taxon>Mammalia</taxon>
        <taxon>Eutheria</taxon>
        <taxon>Euarchontoglires</taxon>
        <taxon>Glires</taxon>
        <taxon>Rodentia</taxon>
        <taxon>Myomorpha</taxon>
        <taxon>Muroidea</taxon>
        <taxon>Cricetidae</taxon>
        <taxon>Arvicolinae</taxon>
        <taxon>Myodes</taxon>
    </lineage>
</organism>
<feature type="compositionally biased region" description="Basic and acidic residues" evidence="5">
    <location>
        <begin position="220"/>
        <end position="242"/>
    </location>
</feature>
<feature type="compositionally biased region" description="Basic and acidic residues" evidence="5">
    <location>
        <begin position="102"/>
        <end position="113"/>
    </location>
</feature>
<dbReference type="GO" id="GO:0016926">
    <property type="term" value="P:protein desumoylation"/>
    <property type="evidence" value="ECO:0007669"/>
    <property type="project" value="TreeGrafter"/>
</dbReference>
<evidence type="ECO:0000256" key="2">
    <source>
        <dbReference type="ARBA" id="ARBA00022670"/>
    </source>
</evidence>
<evidence type="ECO:0000256" key="3">
    <source>
        <dbReference type="ARBA" id="ARBA00022801"/>
    </source>
</evidence>
<comment type="similarity">
    <text evidence="1">Belongs to the peptidase C48 family.</text>
</comment>
<dbReference type="GO" id="GO:0006508">
    <property type="term" value="P:proteolysis"/>
    <property type="evidence" value="ECO:0007669"/>
    <property type="project" value="UniProtKB-KW"/>
</dbReference>
<keyword evidence="3" id="KW-0378">Hydrolase</keyword>
<dbReference type="GO" id="GO:0016929">
    <property type="term" value="F:deSUMOylase activity"/>
    <property type="evidence" value="ECO:0007669"/>
    <property type="project" value="TreeGrafter"/>
</dbReference>
<dbReference type="Proteomes" id="UP001488838">
    <property type="component" value="Unassembled WGS sequence"/>
</dbReference>
<dbReference type="InterPro" id="IPR003653">
    <property type="entry name" value="Peptidase_C48_C"/>
</dbReference>
<dbReference type="FunFam" id="3.40.395.10:FF:000001">
    <property type="entry name" value="Sentrin-specific protease 1"/>
    <property type="match status" value="1"/>
</dbReference>
<keyword evidence="2" id="KW-0645">Protease</keyword>
<dbReference type="Gene3D" id="3.40.395.10">
    <property type="entry name" value="Adenoviral Proteinase, Chain A"/>
    <property type="match status" value="1"/>
</dbReference>
<evidence type="ECO:0000256" key="1">
    <source>
        <dbReference type="ARBA" id="ARBA00005234"/>
    </source>
</evidence>
<keyword evidence="4" id="KW-0788">Thiol protease</keyword>
<evidence type="ECO:0000256" key="5">
    <source>
        <dbReference type="SAM" id="MobiDB-lite"/>
    </source>
</evidence>
<feature type="region of interest" description="Disordered" evidence="5">
    <location>
        <begin position="1"/>
        <end position="243"/>
    </location>
</feature>
<dbReference type="PANTHER" id="PTHR12606:SF9">
    <property type="entry name" value="SUMO_SENTRIN SPECIFIC PEPTIDASE 2-LIKE 1-RELATED"/>
    <property type="match status" value="1"/>
</dbReference>
<gene>
    <name evidence="7" type="ORF">U0070_001605</name>
</gene>
<evidence type="ECO:0000313" key="7">
    <source>
        <dbReference type="EMBL" id="KAK7818630.1"/>
    </source>
</evidence>
<feature type="domain" description="Ubiquitin-like protease family profile" evidence="6">
    <location>
        <begin position="328"/>
        <end position="492"/>
    </location>
</feature>
<feature type="compositionally biased region" description="Basic and acidic residues" evidence="5">
    <location>
        <begin position="129"/>
        <end position="139"/>
    </location>
</feature>
<dbReference type="GO" id="GO:0005634">
    <property type="term" value="C:nucleus"/>
    <property type="evidence" value="ECO:0007669"/>
    <property type="project" value="TreeGrafter"/>
</dbReference>
<feature type="compositionally biased region" description="Polar residues" evidence="5">
    <location>
        <begin position="199"/>
        <end position="208"/>
    </location>
</feature>
<sequence>MWFSGHRGLAPNTGNPVSDSMWQPGLCGMEMKPEASRQCRKRKQQDEGDTETESEALRHGGKLKCQDEGRTDWEFEEPSKARKWIAQEQRELWLQSQQPIKEQPRKPREESPKPLKPPEWAKGPQEQGVTERKSADGGKGRKRPYCVMEEFAQDHQREKYRKLQQHLQHNGDTNSDPPRAHTALMDTLNIKGCGEEQSHGSSPTQCDPKQSVAVATRECLSPDKRVKMSTEESSDTQKKDGATLEETSGYHLESDLQRIQAQILHSGSSRLLPNKMPIFTTEKKPVVDQGKRRETDEVLDVTEDMEKEIKKALGPGPQEEILSSEFKLKITRGDIQTLQTGQWLNDQVINFYMNLLVQRNDSEGYPALHVFSTFFYPKLKHGGYSAVKRWTRGINLFEKEIILVPIHQNVHWSLIEIDLRKRSIMYFDSMGHTGQSICETIFQYLQNESKTRRNMELDPLQWKQYSMTSAEIPQQLNESDCGVFTCKYADYISRDQAVTFSQQHMPLFRKRMVWEILHSHLL</sequence>
<feature type="compositionally biased region" description="Basic and acidic residues" evidence="5">
    <location>
        <begin position="64"/>
        <end position="80"/>
    </location>
</feature>
<dbReference type="GO" id="GO:0060255">
    <property type="term" value="P:regulation of macromolecule metabolic process"/>
    <property type="evidence" value="ECO:0007669"/>
    <property type="project" value="UniProtKB-ARBA"/>
</dbReference>
<evidence type="ECO:0000256" key="4">
    <source>
        <dbReference type="ARBA" id="ARBA00022807"/>
    </source>
</evidence>
<accession>A0AAW0IVX8</accession>
<feature type="compositionally biased region" description="Polar residues" evidence="5">
    <location>
        <begin position="12"/>
        <end position="21"/>
    </location>
</feature>